<dbReference type="SMART" id="SM00382">
    <property type="entry name" value="AAA"/>
    <property type="match status" value="1"/>
</dbReference>
<dbReference type="InterPro" id="IPR003439">
    <property type="entry name" value="ABC_transporter-like_ATP-bd"/>
</dbReference>
<dbReference type="InterPro" id="IPR017871">
    <property type="entry name" value="ABC_transporter-like_CS"/>
</dbReference>
<comment type="caution">
    <text evidence="6">The sequence shown here is derived from an EMBL/GenBank/DDBJ whole genome shotgun (WGS) entry which is preliminary data.</text>
</comment>
<dbReference type="PROSITE" id="PS50893">
    <property type="entry name" value="ABC_TRANSPORTER_2"/>
    <property type="match status" value="1"/>
</dbReference>
<protein>
    <submittedName>
        <fullName evidence="6">Metal ABC transporter ATP-binding protein</fullName>
    </submittedName>
</protein>
<organism evidence="6 7">
    <name type="scientific">Catonella massiliensis</name>
    <dbReference type="NCBI Taxonomy" id="2799636"/>
    <lineage>
        <taxon>Bacteria</taxon>
        <taxon>Bacillati</taxon>
        <taxon>Bacillota</taxon>
        <taxon>Clostridia</taxon>
        <taxon>Lachnospirales</taxon>
        <taxon>Lachnospiraceae</taxon>
        <taxon>Catonella</taxon>
    </lineage>
</organism>
<feature type="domain" description="ABC transporter" evidence="5">
    <location>
        <begin position="4"/>
        <end position="231"/>
    </location>
</feature>
<evidence type="ECO:0000259" key="5">
    <source>
        <dbReference type="PROSITE" id="PS50893"/>
    </source>
</evidence>
<keyword evidence="2" id="KW-0813">Transport</keyword>
<dbReference type="InterPro" id="IPR027417">
    <property type="entry name" value="P-loop_NTPase"/>
</dbReference>
<dbReference type="PROSITE" id="PS00211">
    <property type="entry name" value="ABC_TRANSPORTER_1"/>
    <property type="match status" value="1"/>
</dbReference>
<gene>
    <name evidence="6" type="ORF">JJN12_08185</name>
</gene>
<dbReference type="InterPro" id="IPR050153">
    <property type="entry name" value="Metal_Ion_Import_ABC"/>
</dbReference>
<keyword evidence="4 6" id="KW-0067">ATP-binding</keyword>
<dbReference type="InterPro" id="IPR003593">
    <property type="entry name" value="AAA+_ATPase"/>
</dbReference>
<dbReference type="EMBL" id="JAEPRJ010000001">
    <property type="protein sequence ID" value="MBK5897753.1"/>
    <property type="molecule type" value="Genomic_DNA"/>
</dbReference>
<proteinExistence type="inferred from homology"/>
<dbReference type="PANTHER" id="PTHR42734">
    <property type="entry name" value="METAL TRANSPORT SYSTEM ATP-BINDING PROTEIN TM_0124-RELATED"/>
    <property type="match status" value="1"/>
</dbReference>
<dbReference type="Proteomes" id="UP000604730">
    <property type="component" value="Unassembled WGS sequence"/>
</dbReference>
<evidence type="ECO:0000313" key="7">
    <source>
        <dbReference type="Proteomes" id="UP000604730"/>
    </source>
</evidence>
<reference evidence="6 7" key="1">
    <citation type="submission" date="2021-01" db="EMBL/GenBank/DDBJ databases">
        <title>Isolation and description of Catonella massiliensis sp. nov., a novel Catonella species, isolated from a stable periodontitis subject.</title>
        <authorList>
            <person name="Antezack A."/>
            <person name="Boxberger M."/>
            <person name="La Scola B."/>
            <person name="Monnet-Corti V."/>
        </authorList>
    </citation>
    <scope>NUCLEOTIDE SEQUENCE [LARGE SCALE GENOMIC DNA]</scope>
    <source>
        <strain evidence="6 7">Marseille-Q4567</strain>
    </source>
</reference>
<accession>A0ABS1J0S7</accession>
<dbReference type="Pfam" id="PF00005">
    <property type="entry name" value="ABC_tran"/>
    <property type="match status" value="1"/>
</dbReference>
<dbReference type="SUPFAM" id="SSF52540">
    <property type="entry name" value="P-loop containing nucleoside triphosphate hydrolases"/>
    <property type="match status" value="1"/>
</dbReference>
<name>A0ABS1J0S7_9FIRM</name>
<sequence>MAFITCKNLELGYKDQLVATGINFTVEKGDYLYVIGENGAGKSTLMKTLLRLMKPVSGEITYGDGLLPYEIGYLPQQSLAQKDFPASVWEIVLSGNLSRIGSRVFYRKEDKLRAEENLDRLHIMNLKKKCYRNLSGGQQQRVLLARALCATDKLLLLDEPVSGLDPKVTAEFYGLISDLNKSGVTIIMVSHDLAAIENEAGNVLHIGSRGQLFFGSKKDYLKSDARESLGV</sequence>
<dbReference type="Gene3D" id="3.40.50.300">
    <property type="entry name" value="P-loop containing nucleotide triphosphate hydrolases"/>
    <property type="match status" value="1"/>
</dbReference>
<comment type="similarity">
    <text evidence="1">Belongs to the ABC transporter superfamily.</text>
</comment>
<evidence type="ECO:0000256" key="3">
    <source>
        <dbReference type="ARBA" id="ARBA00022741"/>
    </source>
</evidence>
<keyword evidence="7" id="KW-1185">Reference proteome</keyword>
<keyword evidence="3" id="KW-0547">Nucleotide-binding</keyword>
<evidence type="ECO:0000256" key="1">
    <source>
        <dbReference type="ARBA" id="ARBA00005417"/>
    </source>
</evidence>
<evidence type="ECO:0000256" key="4">
    <source>
        <dbReference type="ARBA" id="ARBA00022840"/>
    </source>
</evidence>
<dbReference type="GO" id="GO:0005524">
    <property type="term" value="F:ATP binding"/>
    <property type="evidence" value="ECO:0007669"/>
    <property type="project" value="UniProtKB-KW"/>
</dbReference>
<evidence type="ECO:0000313" key="6">
    <source>
        <dbReference type="EMBL" id="MBK5897753.1"/>
    </source>
</evidence>
<dbReference type="RefSeq" id="WP_208429217.1">
    <property type="nucleotide sequence ID" value="NZ_JAEPRJ010000001.1"/>
</dbReference>
<evidence type="ECO:0000256" key="2">
    <source>
        <dbReference type="ARBA" id="ARBA00022448"/>
    </source>
</evidence>
<dbReference type="PANTHER" id="PTHR42734:SF17">
    <property type="entry name" value="METAL TRANSPORT SYSTEM ATP-BINDING PROTEIN TM_0124-RELATED"/>
    <property type="match status" value="1"/>
</dbReference>